<proteinExistence type="predicted"/>
<dbReference type="AlphaFoldDB" id="A0A1H0UFE5"/>
<evidence type="ECO:0000256" key="1">
    <source>
        <dbReference type="SAM" id="MobiDB-lite"/>
    </source>
</evidence>
<organism evidence="2 3">
    <name type="scientific">Pedococcus dokdonensis</name>
    <dbReference type="NCBI Taxonomy" id="443156"/>
    <lineage>
        <taxon>Bacteria</taxon>
        <taxon>Bacillati</taxon>
        <taxon>Actinomycetota</taxon>
        <taxon>Actinomycetes</taxon>
        <taxon>Micrococcales</taxon>
        <taxon>Intrasporangiaceae</taxon>
        <taxon>Pedococcus</taxon>
    </lineage>
</organism>
<dbReference type="EMBL" id="LT629711">
    <property type="protein sequence ID" value="SDP64889.1"/>
    <property type="molecule type" value="Genomic_DNA"/>
</dbReference>
<reference evidence="3" key="1">
    <citation type="submission" date="2016-10" db="EMBL/GenBank/DDBJ databases">
        <authorList>
            <person name="Varghese N."/>
            <person name="Submissions S."/>
        </authorList>
    </citation>
    <scope>NUCLEOTIDE SEQUENCE [LARGE SCALE GENOMIC DNA]</scope>
    <source>
        <strain evidence="3">DSM 22329</strain>
    </source>
</reference>
<evidence type="ECO:0000313" key="3">
    <source>
        <dbReference type="Proteomes" id="UP000199077"/>
    </source>
</evidence>
<protein>
    <submittedName>
        <fullName evidence="2">Uncharacterized protein</fullName>
    </submittedName>
</protein>
<feature type="region of interest" description="Disordered" evidence="1">
    <location>
        <begin position="28"/>
        <end position="64"/>
    </location>
</feature>
<dbReference type="Proteomes" id="UP000199077">
    <property type="component" value="Chromosome I"/>
</dbReference>
<feature type="compositionally biased region" description="Low complexity" evidence="1">
    <location>
        <begin position="34"/>
        <end position="54"/>
    </location>
</feature>
<evidence type="ECO:0000313" key="2">
    <source>
        <dbReference type="EMBL" id="SDP64889.1"/>
    </source>
</evidence>
<name>A0A1H0UFE5_9MICO</name>
<accession>A0A1H0UFE5</accession>
<keyword evidence="3" id="KW-1185">Reference proteome</keyword>
<gene>
    <name evidence="2" type="ORF">SAMN04489867_3290</name>
</gene>
<sequence>MWPAIGAALAVIAVLALVATVAVRRLDGSPTPTPVRASPAAPSTTTARPAAADPGRTEPGVHVQVTPRPDGTLEVVEQIRFLGASTGLQVDLPVLKGVVSGARPPDVRIADLEVLSDGQRLPQQTDSIATGGRVLLPNAPLSVELRYRLTGAATVSKPSTPGRALVVLPPIATDDSLSKLPVVVEVEGAGVRNVVCPGLATRDQLCGRRTKSGWRTITLQPDATAVLAQLDLSRY</sequence>
<dbReference type="STRING" id="443156.SAMN04489867_3290"/>